<gene>
    <name evidence="5" type="ORF">ACFSKO_07950</name>
</gene>
<comment type="caution">
    <text evidence="1">Lacks conserved residue(s) required for the propagation of feature annotation.</text>
</comment>
<dbReference type="RefSeq" id="WP_380250244.1">
    <property type="nucleotide sequence ID" value="NZ_JBHUII010000004.1"/>
</dbReference>
<dbReference type="CDD" id="cd00156">
    <property type="entry name" value="REC"/>
    <property type="match status" value="1"/>
</dbReference>
<evidence type="ECO:0000259" key="4">
    <source>
        <dbReference type="PROSITE" id="PS50887"/>
    </source>
</evidence>
<dbReference type="SUPFAM" id="SSF141868">
    <property type="entry name" value="EAL domain-like"/>
    <property type="match status" value="1"/>
</dbReference>
<protein>
    <submittedName>
        <fullName evidence="5">EAL domain-containing protein</fullName>
    </submittedName>
</protein>
<accession>A0ABW5BHG2</accession>
<dbReference type="Gene3D" id="3.20.20.450">
    <property type="entry name" value="EAL domain"/>
    <property type="match status" value="1"/>
</dbReference>
<evidence type="ECO:0000313" key="5">
    <source>
        <dbReference type="EMBL" id="MFD2205537.1"/>
    </source>
</evidence>
<dbReference type="InterPro" id="IPR035919">
    <property type="entry name" value="EAL_sf"/>
</dbReference>
<dbReference type="EMBL" id="JBHUII010000004">
    <property type="protein sequence ID" value="MFD2205537.1"/>
    <property type="molecule type" value="Genomic_DNA"/>
</dbReference>
<evidence type="ECO:0000256" key="1">
    <source>
        <dbReference type="PROSITE-ProRule" id="PRU00169"/>
    </source>
</evidence>
<dbReference type="Proteomes" id="UP001597294">
    <property type="component" value="Unassembled WGS sequence"/>
</dbReference>
<dbReference type="SMART" id="SM00052">
    <property type="entry name" value="EAL"/>
    <property type="match status" value="1"/>
</dbReference>
<dbReference type="PANTHER" id="PTHR44757:SF2">
    <property type="entry name" value="BIOFILM ARCHITECTURE MAINTENANCE PROTEIN MBAA"/>
    <property type="match status" value="1"/>
</dbReference>
<feature type="domain" description="GGDEF" evidence="4">
    <location>
        <begin position="385"/>
        <end position="524"/>
    </location>
</feature>
<dbReference type="InterPro" id="IPR001633">
    <property type="entry name" value="EAL_dom"/>
</dbReference>
<reference evidence="6" key="1">
    <citation type="journal article" date="2019" name="Int. J. Syst. Evol. Microbiol.">
        <title>The Global Catalogue of Microorganisms (GCM) 10K type strain sequencing project: providing services to taxonomists for standard genome sequencing and annotation.</title>
        <authorList>
            <consortium name="The Broad Institute Genomics Platform"/>
            <consortium name="The Broad Institute Genome Sequencing Center for Infectious Disease"/>
            <person name="Wu L."/>
            <person name="Ma J."/>
        </authorList>
    </citation>
    <scope>NUCLEOTIDE SEQUENCE [LARGE SCALE GENOMIC DNA]</scope>
    <source>
        <strain evidence="6">CGMCC 4.7192</strain>
    </source>
</reference>
<evidence type="ECO:0000259" key="2">
    <source>
        <dbReference type="PROSITE" id="PS50110"/>
    </source>
</evidence>
<organism evidence="5 6">
    <name type="scientific">Kiloniella antarctica</name>
    <dbReference type="NCBI Taxonomy" id="1550907"/>
    <lineage>
        <taxon>Bacteria</taxon>
        <taxon>Pseudomonadati</taxon>
        <taxon>Pseudomonadota</taxon>
        <taxon>Alphaproteobacteria</taxon>
        <taxon>Rhodospirillales</taxon>
        <taxon>Kiloniellaceae</taxon>
        <taxon>Kiloniella</taxon>
    </lineage>
</organism>
<dbReference type="SUPFAM" id="SSF52172">
    <property type="entry name" value="CheY-like"/>
    <property type="match status" value="1"/>
</dbReference>
<proteinExistence type="predicted"/>
<dbReference type="Gene3D" id="3.30.70.270">
    <property type="match status" value="1"/>
</dbReference>
<dbReference type="PROSITE" id="PS50883">
    <property type="entry name" value="EAL"/>
    <property type="match status" value="1"/>
</dbReference>
<dbReference type="InterPro" id="IPR029787">
    <property type="entry name" value="Nucleotide_cyclase"/>
</dbReference>
<comment type="caution">
    <text evidence="5">The sequence shown here is derived from an EMBL/GenBank/DDBJ whole genome shotgun (WGS) entry which is preliminary data.</text>
</comment>
<dbReference type="Gene3D" id="3.40.50.2300">
    <property type="match status" value="1"/>
</dbReference>
<feature type="domain" description="Response regulatory" evidence="2">
    <location>
        <begin position="37"/>
        <end position="161"/>
    </location>
</feature>
<dbReference type="InterPro" id="IPR001789">
    <property type="entry name" value="Sig_transdc_resp-reg_receiver"/>
</dbReference>
<dbReference type="Pfam" id="PF00990">
    <property type="entry name" value="GGDEF"/>
    <property type="match status" value="1"/>
</dbReference>
<dbReference type="InterPro" id="IPR000160">
    <property type="entry name" value="GGDEF_dom"/>
</dbReference>
<dbReference type="PANTHER" id="PTHR44757">
    <property type="entry name" value="DIGUANYLATE CYCLASE DGCP"/>
    <property type="match status" value="1"/>
</dbReference>
<dbReference type="InterPro" id="IPR043128">
    <property type="entry name" value="Rev_trsase/Diguanyl_cyclase"/>
</dbReference>
<dbReference type="SMART" id="SM00267">
    <property type="entry name" value="GGDEF"/>
    <property type="match status" value="1"/>
</dbReference>
<name>A0ABW5BHG2_9PROT</name>
<dbReference type="InterPro" id="IPR052155">
    <property type="entry name" value="Biofilm_reg_signaling"/>
</dbReference>
<dbReference type="PROSITE" id="PS50110">
    <property type="entry name" value="RESPONSE_REGULATORY"/>
    <property type="match status" value="1"/>
</dbReference>
<evidence type="ECO:0000259" key="3">
    <source>
        <dbReference type="PROSITE" id="PS50883"/>
    </source>
</evidence>
<dbReference type="NCBIfam" id="TIGR00254">
    <property type="entry name" value="GGDEF"/>
    <property type="match status" value="1"/>
</dbReference>
<dbReference type="Pfam" id="PF11849">
    <property type="entry name" value="DUF3369"/>
    <property type="match status" value="1"/>
</dbReference>
<keyword evidence="6" id="KW-1185">Reference proteome</keyword>
<dbReference type="CDD" id="cd01948">
    <property type="entry name" value="EAL"/>
    <property type="match status" value="1"/>
</dbReference>
<feature type="domain" description="EAL" evidence="3">
    <location>
        <begin position="533"/>
        <end position="787"/>
    </location>
</feature>
<sequence length="789" mass="88534">MQEDISDKLLFADDLDEIETTDKPEDVRTVGDPEFWEVLIVDDEEDIHTLTSMMLSDITFAGRKLKFHSTYSAQEAKNYLLKYPDTALILLNVMMENDDVGIELVSTIRNEFNNDKVQIVLRTGQSGQAPDRDMIYNYNINGYYFKTEITSQKLFSILISSLRTYSLIDRLEKNSNGLTKIINASEDMMKSPSVRLFCSGVLTQFATILKCSANGIICSETPKPAFKHNSKINIIAAVGSFVHTTGESLDTVDESLLAQLVRKTLKEKQHQFQPTSVCLYVRSQNKNEMAIYLDLGHPLNDHDRQLIEIFCSRISLLHENLQLFTNIRRTVYYDTLTDLPNRASFIERLGSFLDFTPSEKTINLAPVSNGNEGTFLNNKASKTDKGVAILLLGLDKFRDINHSFSHKIGDDVLKEVARRLQKGATNWPLNNIQISRVGGDTFGVLSRIDEGPCAAKKLADLVLSVLEAPFKLDDLNLRITGSIGTVISKDSDRSNKAEDLLHHADIAMAQAKEFGRNSVKSYDETYGQDLIRRTQTLQNLRAALSRKEFSLNYQPQIDAFTGQIVGTEALLRWQNRNGEWIPPDQFIPLAEQAGLIGPIGQWVLEQAIRTQRKWLDAGISPMRMAVNISAVQLADPELPAHIKDYLNNSGLDPRYLEIEVTETAIMSEPAIALETLGQLKEMGVDISIDDFGTGTTSMSQLKSIPAQKLKIDRSFIASALTDARDAAITKSIIQLGNAFNMKVIAEGVELKEQEIFLQKEGCHILQGYYYAKPMPEDQMLVFLQEYSSE</sequence>
<dbReference type="InterPro" id="IPR011006">
    <property type="entry name" value="CheY-like_superfamily"/>
</dbReference>
<evidence type="ECO:0000313" key="6">
    <source>
        <dbReference type="Proteomes" id="UP001597294"/>
    </source>
</evidence>
<dbReference type="Pfam" id="PF00563">
    <property type="entry name" value="EAL"/>
    <property type="match status" value="1"/>
</dbReference>
<dbReference type="SUPFAM" id="SSF55073">
    <property type="entry name" value="Nucleotide cyclase"/>
    <property type="match status" value="1"/>
</dbReference>
<dbReference type="CDD" id="cd01949">
    <property type="entry name" value="GGDEF"/>
    <property type="match status" value="1"/>
</dbReference>
<dbReference type="PROSITE" id="PS50887">
    <property type="entry name" value="GGDEF"/>
    <property type="match status" value="1"/>
</dbReference>
<dbReference type="InterPro" id="IPR021800">
    <property type="entry name" value="DUF3369"/>
</dbReference>